<feature type="transmembrane region" description="Helical" evidence="7">
    <location>
        <begin position="344"/>
        <end position="368"/>
    </location>
</feature>
<dbReference type="AlphaFoldDB" id="B8DS39"/>
<dbReference type="OrthoDB" id="9768465at2"/>
<dbReference type="EMBL" id="CP001197">
    <property type="protein sequence ID" value="ACL08578.1"/>
    <property type="molecule type" value="Genomic_DNA"/>
</dbReference>
<evidence type="ECO:0000259" key="9">
    <source>
        <dbReference type="Pfam" id="PF12704"/>
    </source>
</evidence>
<dbReference type="PANTHER" id="PTHR43738:SF1">
    <property type="entry name" value="HEMIN TRANSPORT SYSTEM PERMEASE PROTEIN HRTB-RELATED"/>
    <property type="match status" value="1"/>
</dbReference>
<dbReference type="GO" id="GO:0005886">
    <property type="term" value="C:plasma membrane"/>
    <property type="evidence" value="ECO:0007669"/>
    <property type="project" value="UniProtKB-SubCell"/>
</dbReference>
<dbReference type="PANTHER" id="PTHR43738">
    <property type="entry name" value="ABC TRANSPORTER, MEMBRANE PROTEIN"/>
    <property type="match status" value="1"/>
</dbReference>
<feature type="transmembrane region" description="Helical" evidence="7">
    <location>
        <begin position="259"/>
        <end position="285"/>
    </location>
</feature>
<dbReference type="InterPro" id="IPR003838">
    <property type="entry name" value="ABC3_permease_C"/>
</dbReference>
<accession>B8DS39</accession>
<keyword evidence="3" id="KW-1003">Cell membrane</keyword>
<dbReference type="Pfam" id="PF02687">
    <property type="entry name" value="FtsX"/>
    <property type="match status" value="1"/>
</dbReference>
<evidence type="ECO:0000256" key="7">
    <source>
        <dbReference type="SAM" id="Phobius"/>
    </source>
</evidence>
<organism evidence="10">
    <name type="scientific">Nitratidesulfovibrio vulgaris (strain DSM 19637 / Miyazaki F)</name>
    <name type="common">Desulfovibrio vulgaris</name>
    <dbReference type="NCBI Taxonomy" id="883"/>
    <lineage>
        <taxon>Bacteria</taxon>
        <taxon>Pseudomonadati</taxon>
        <taxon>Thermodesulfobacteriota</taxon>
        <taxon>Desulfovibrionia</taxon>
        <taxon>Desulfovibrionales</taxon>
        <taxon>Desulfovibrionaceae</taxon>
        <taxon>Nitratidesulfovibrio</taxon>
    </lineage>
</organism>
<evidence type="ECO:0000313" key="10">
    <source>
        <dbReference type="EMBL" id="ACL08578.1"/>
    </source>
</evidence>
<feature type="transmembrane region" description="Helical" evidence="7">
    <location>
        <begin position="306"/>
        <end position="332"/>
    </location>
</feature>
<dbReference type="STRING" id="883.DvMF_1630"/>
<reference evidence="10" key="1">
    <citation type="submission" date="2008-10" db="EMBL/GenBank/DDBJ databases">
        <title>Complete sequence of Desulfovibrio vulgaris str. 'Miyazaki F'.</title>
        <authorList>
            <person name="Lucas S."/>
            <person name="Copeland A."/>
            <person name="Lapidus A."/>
            <person name="Glavina del Rio T."/>
            <person name="Dalin E."/>
            <person name="Tice H."/>
            <person name="Bruce D."/>
            <person name="Goodwin L."/>
            <person name="Pitluck S."/>
            <person name="Sims D."/>
            <person name="Brettin T."/>
            <person name="Detter J.C."/>
            <person name="Han C."/>
            <person name="Larimer F."/>
            <person name="Land M."/>
            <person name="Hauser L."/>
            <person name="Kyrpides N."/>
            <person name="Mikhailova N."/>
            <person name="Hazen T.C."/>
            <person name="Richardson P."/>
        </authorList>
    </citation>
    <scope>NUCLEOTIDE SEQUENCE</scope>
    <source>
        <strain evidence="10">Miyazaki F</strain>
    </source>
</reference>
<evidence type="ECO:0000256" key="2">
    <source>
        <dbReference type="ARBA" id="ARBA00022448"/>
    </source>
</evidence>
<feature type="domain" description="ABC3 transporter permease C-terminal" evidence="8">
    <location>
        <begin position="267"/>
        <end position="376"/>
    </location>
</feature>
<comment type="subcellular location">
    <subcellularLocation>
        <location evidence="1">Cell membrane</location>
        <topology evidence="1">Multi-pass membrane protein</topology>
    </subcellularLocation>
</comment>
<keyword evidence="5 7" id="KW-1133">Transmembrane helix</keyword>
<dbReference type="HOGENOM" id="CLU_000604_8_9_7"/>
<evidence type="ECO:0000256" key="6">
    <source>
        <dbReference type="ARBA" id="ARBA00023136"/>
    </source>
</evidence>
<sequence length="382" mass="40867">MYQIALKMLLANRGKYLGMVLSLAFTSLIMTQQPAVFASILARTYGLIDDIAIADIWVMDPQAQSVEESKAMPDTRLSLVRSVSGVEWAVPLHKGQLKVRLPDGNTVGCGLIGVDDVSLIGAPGVMRSGSMADLRMGDAVVVDAEGASKRLAVQTDHGLRPLGAGDALEVNDRRAVVVGVVNATPTFQSQPTLYTTYSRVKMFNKSERKLMSFVLVKAQPGQDHRALAARIASETGLTALTADDFRARTLQHFIKRTAIIMHFGTTILMSFCIGAVVTGLMFHNFTQDALRHFGVLKAMGADDRTLLLMILSQALLVAGTGFGIGVGMAMIMGNLPGDPMGMRLSPLILAVGGGAVLSITLVSAALSIRQVLRLEPAMVFKQ</sequence>
<evidence type="ECO:0000256" key="1">
    <source>
        <dbReference type="ARBA" id="ARBA00004651"/>
    </source>
</evidence>
<evidence type="ECO:0000256" key="3">
    <source>
        <dbReference type="ARBA" id="ARBA00022475"/>
    </source>
</evidence>
<evidence type="ECO:0000259" key="8">
    <source>
        <dbReference type="Pfam" id="PF02687"/>
    </source>
</evidence>
<evidence type="ECO:0000256" key="4">
    <source>
        <dbReference type="ARBA" id="ARBA00022692"/>
    </source>
</evidence>
<name>B8DS39_NITV9</name>
<keyword evidence="2" id="KW-0813">Transport</keyword>
<dbReference type="InterPro" id="IPR025857">
    <property type="entry name" value="MacB_PCD"/>
</dbReference>
<dbReference type="KEGG" id="dvm:DvMF_1630"/>
<protein>
    <submittedName>
        <fullName evidence="10">Uncharacterized protein</fullName>
    </submittedName>
</protein>
<proteinExistence type="predicted"/>
<dbReference type="Pfam" id="PF12704">
    <property type="entry name" value="MacB_PCD"/>
    <property type="match status" value="1"/>
</dbReference>
<gene>
    <name evidence="10" type="ordered locus">DvMF_1630</name>
</gene>
<keyword evidence="4 7" id="KW-0812">Transmembrane</keyword>
<feature type="domain" description="MacB-like periplasmic core" evidence="9">
    <location>
        <begin position="40"/>
        <end position="232"/>
    </location>
</feature>
<dbReference type="eggNOG" id="COG0577">
    <property type="taxonomic scope" value="Bacteria"/>
</dbReference>
<keyword evidence="6 7" id="KW-0472">Membrane</keyword>
<dbReference type="InterPro" id="IPR051125">
    <property type="entry name" value="ABC-4/HrtB_transporter"/>
</dbReference>
<evidence type="ECO:0000256" key="5">
    <source>
        <dbReference type="ARBA" id="ARBA00022989"/>
    </source>
</evidence>